<reference evidence="2 3" key="1">
    <citation type="journal article" date="2022" name="Nat. Plants">
        <title>Genomes of leafy and leafless Platanthera orchids illuminate the evolution of mycoheterotrophy.</title>
        <authorList>
            <person name="Li M.H."/>
            <person name="Liu K.W."/>
            <person name="Li Z."/>
            <person name="Lu H.C."/>
            <person name="Ye Q.L."/>
            <person name="Zhang D."/>
            <person name="Wang J.Y."/>
            <person name="Li Y.F."/>
            <person name="Zhong Z.M."/>
            <person name="Liu X."/>
            <person name="Yu X."/>
            <person name="Liu D.K."/>
            <person name="Tu X.D."/>
            <person name="Liu B."/>
            <person name="Hao Y."/>
            <person name="Liao X.Y."/>
            <person name="Jiang Y.T."/>
            <person name="Sun W.H."/>
            <person name="Chen J."/>
            <person name="Chen Y.Q."/>
            <person name="Ai Y."/>
            <person name="Zhai J.W."/>
            <person name="Wu S.S."/>
            <person name="Zhou Z."/>
            <person name="Hsiao Y.Y."/>
            <person name="Wu W.L."/>
            <person name="Chen Y.Y."/>
            <person name="Lin Y.F."/>
            <person name="Hsu J.L."/>
            <person name="Li C.Y."/>
            <person name="Wang Z.W."/>
            <person name="Zhao X."/>
            <person name="Zhong W.Y."/>
            <person name="Ma X.K."/>
            <person name="Ma L."/>
            <person name="Huang J."/>
            <person name="Chen G.Z."/>
            <person name="Huang M.Z."/>
            <person name="Huang L."/>
            <person name="Peng D.H."/>
            <person name="Luo Y.B."/>
            <person name="Zou S.Q."/>
            <person name="Chen S.P."/>
            <person name="Lan S."/>
            <person name="Tsai W.C."/>
            <person name="Van de Peer Y."/>
            <person name="Liu Z.J."/>
        </authorList>
    </citation>
    <scope>NUCLEOTIDE SEQUENCE [LARGE SCALE GENOMIC DNA]</scope>
    <source>
        <strain evidence="2">Lor287</strain>
    </source>
</reference>
<comment type="caution">
    <text evidence="2">The sequence shown here is derived from an EMBL/GenBank/DDBJ whole genome shotgun (WGS) entry which is preliminary data.</text>
</comment>
<dbReference type="PANTHER" id="PTHR36350:SF3">
    <property type="entry name" value="TRANSMEMBRANE PROTEIN"/>
    <property type="match status" value="1"/>
</dbReference>
<evidence type="ECO:0000313" key="2">
    <source>
        <dbReference type="EMBL" id="KAK8913651.1"/>
    </source>
</evidence>
<dbReference type="Proteomes" id="UP001418222">
    <property type="component" value="Unassembled WGS sequence"/>
</dbReference>
<feature type="region of interest" description="Disordered" evidence="1">
    <location>
        <begin position="47"/>
        <end position="77"/>
    </location>
</feature>
<evidence type="ECO:0000313" key="3">
    <source>
        <dbReference type="Proteomes" id="UP001418222"/>
    </source>
</evidence>
<name>A0AAP0ASA9_9ASPA</name>
<protein>
    <submittedName>
        <fullName evidence="2">Uncharacterized protein</fullName>
    </submittedName>
</protein>
<dbReference type="PANTHER" id="PTHR36350">
    <property type="entry name" value="TRANSMEMBRANE PROTEIN"/>
    <property type="match status" value="1"/>
</dbReference>
<organism evidence="2 3">
    <name type="scientific">Platanthera zijinensis</name>
    <dbReference type="NCBI Taxonomy" id="2320716"/>
    <lineage>
        <taxon>Eukaryota</taxon>
        <taxon>Viridiplantae</taxon>
        <taxon>Streptophyta</taxon>
        <taxon>Embryophyta</taxon>
        <taxon>Tracheophyta</taxon>
        <taxon>Spermatophyta</taxon>
        <taxon>Magnoliopsida</taxon>
        <taxon>Liliopsida</taxon>
        <taxon>Asparagales</taxon>
        <taxon>Orchidaceae</taxon>
        <taxon>Orchidoideae</taxon>
        <taxon>Orchideae</taxon>
        <taxon>Orchidinae</taxon>
        <taxon>Platanthera</taxon>
    </lineage>
</organism>
<proteinExistence type="predicted"/>
<dbReference type="EMBL" id="JBBWWQ010000021">
    <property type="protein sequence ID" value="KAK8913651.1"/>
    <property type="molecule type" value="Genomic_DNA"/>
</dbReference>
<sequence length="199" mass="20688">MSGKEAAAVKMLKKAMLKAKPHEAHEIGMLLVEMLIYKDFDRKVQASPPDQVNSMREPHPLEGSKMTPIGPGDKTKCARPARARTGVLRNQASHAAIPGAHEQHAGAWACSRNQPSHAASPGARIACVAGLHSRGRPCPHPPPPPPPALVGVAQPSGADAVQPSSFDVALPSVVDAALPSVAGAPPLSAAIKASDLQRH</sequence>
<evidence type="ECO:0000256" key="1">
    <source>
        <dbReference type="SAM" id="MobiDB-lite"/>
    </source>
</evidence>
<accession>A0AAP0ASA9</accession>
<dbReference type="AlphaFoldDB" id="A0AAP0ASA9"/>
<keyword evidence="3" id="KW-1185">Reference proteome</keyword>
<gene>
    <name evidence="2" type="ORF">KSP39_PZI023498</name>
</gene>